<name>A0ABV1FML1_9BACT</name>
<gene>
    <name evidence="1" type="ORF">AAAT34_00930</name>
</gene>
<evidence type="ECO:0000313" key="1">
    <source>
        <dbReference type="EMBL" id="MEQ2485614.1"/>
    </source>
</evidence>
<dbReference type="Pfam" id="PF08747">
    <property type="entry name" value="BrxB"/>
    <property type="match status" value="1"/>
</dbReference>
<evidence type="ECO:0000313" key="2">
    <source>
        <dbReference type="Proteomes" id="UP001487296"/>
    </source>
</evidence>
<comment type="caution">
    <text evidence="1">The sequence shown here is derived from an EMBL/GenBank/DDBJ whole genome shotgun (WGS) entry which is preliminary data.</text>
</comment>
<dbReference type="Proteomes" id="UP001487296">
    <property type="component" value="Unassembled WGS sequence"/>
</dbReference>
<proteinExistence type="predicted"/>
<accession>A0ABV1FML1</accession>
<dbReference type="EMBL" id="JBBNFP010000002">
    <property type="protein sequence ID" value="MEQ2485614.1"/>
    <property type="molecule type" value="Genomic_DNA"/>
</dbReference>
<dbReference type="InterPro" id="IPR014858">
    <property type="entry name" value="BrxB"/>
</dbReference>
<organism evidence="1 2">
    <name type="scientific">Hallella faecis</name>
    <dbReference type="NCBI Taxonomy" id="2841596"/>
    <lineage>
        <taxon>Bacteria</taxon>
        <taxon>Pseudomonadati</taxon>
        <taxon>Bacteroidota</taxon>
        <taxon>Bacteroidia</taxon>
        <taxon>Bacteroidales</taxon>
        <taxon>Prevotellaceae</taxon>
        <taxon>Hallella</taxon>
    </lineage>
</organism>
<dbReference type="RefSeq" id="WP_044064721.1">
    <property type="nucleotide sequence ID" value="NZ_JAHKBE010000001.1"/>
</dbReference>
<keyword evidence="2" id="KW-1185">Reference proteome</keyword>
<protein>
    <submittedName>
        <fullName evidence="1">BREX protein BrxB domain-containing protein</fullName>
    </submittedName>
</protein>
<sequence length="185" mass="21540">MERYEDKIEKALQYLKQPSKTDARGSAPIVYLVYQPEDAIILRNIVDTFLRPKADYYGFNVHSVSMGDLIDKFINNHDYRDIWTDPSVDEAEMYNSIKQEIVNDEYFEKAIIDIQNKLSSDSQSLLVLRDVEMLHPFYMMGVIENKIYNKIQVPTLVLYPGETQGTARSFLGVYNQDGNYRSINF</sequence>
<reference evidence="1 2" key="1">
    <citation type="submission" date="2024-04" db="EMBL/GenBank/DDBJ databases">
        <title>Human intestinal bacterial collection.</title>
        <authorList>
            <person name="Pauvert C."/>
            <person name="Hitch T.C.A."/>
            <person name="Clavel T."/>
        </authorList>
    </citation>
    <scope>NUCLEOTIDE SEQUENCE [LARGE SCALE GENOMIC DNA]</scope>
    <source>
        <strain evidence="1 2">CLA-AA-H145</strain>
    </source>
</reference>